<gene>
    <name evidence="1" type="ORF">BT96DRAFT_944475</name>
</gene>
<dbReference type="EMBL" id="ML769590">
    <property type="protein sequence ID" value="KAE9392671.1"/>
    <property type="molecule type" value="Genomic_DNA"/>
</dbReference>
<dbReference type="Proteomes" id="UP000799118">
    <property type="component" value="Unassembled WGS sequence"/>
</dbReference>
<keyword evidence="2" id="KW-1185">Reference proteome</keyword>
<evidence type="ECO:0000313" key="2">
    <source>
        <dbReference type="Proteomes" id="UP000799118"/>
    </source>
</evidence>
<organism evidence="1 2">
    <name type="scientific">Gymnopus androsaceus JB14</name>
    <dbReference type="NCBI Taxonomy" id="1447944"/>
    <lineage>
        <taxon>Eukaryota</taxon>
        <taxon>Fungi</taxon>
        <taxon>Dikarya</taxon>
        <taxon>Basidiomycota</taxon>
        <taxon>Agaricomycotina</taxon>
        <taxon>Agaricomycetes</taxon>
        <taxon>Agaricomycetidae</taxon>
        <taxon>Agaricales</taxon>
        <taxon>Marasmiineae</taxon>
        <taxon>Omphalotaceae</taxon>
        <taxon>Gymnopus</taxon>
    </lineage>
</organism>
<dbReference type="AlphaFoldDB" id="A0A6A4H3M0"/>
<reference evidence="1" key="1">
    <citation type="journal article" date="2019" name="Environ. Microbiol.">
        <title>Fungal ecological strategies reflected in gene transcription - a case study of two litter decomposers.</title>
        <authorList>
            <person name="Barbi F."/>
            <person name="Kohler A."/>
            <person name="Barry K."/>
            <person name="Baskaran P."/>
            <person name="Daum C."/>
            <person name="Fauchery L."/>
            <person name="Ihrmark K."/>
            <person name="Kuo A."/>
            <person name="LaButti K."/>
            <person name="Lipzen A."/>
            <person name="Morin E."/>
            <person name="Grigoriev I.V."/>
            <person name="Henrissat B."/>
            <person name="Lindahl B."/>
            <person name="Martin F."/>
        </authorList>
    </citation>
    <scope>NUCLEOTIDE SEQUENCE</scope>
    <source>
        <strain evidence="1">JB14</strain>
    </source>
</reference>
<protein>
    <submittedName>
        <fullName evidence="1">Uncharacterized protein</fullName>
    </submittedName>
</protein>
<accession>A0A6A4H3M0</accession>
<evidence type="ECO:0000313" key="1">
    <source>
        <dbReference type="EMBL" id="KAE9392671.1"/>
    </source>
</evidence>
<name>A0A6A4H3M0_9AGAR</name>
<dbReference type="Pfam" id="PF18759">
    <property type="entry name" value="Plavaka"/>
    <property type="match status" value="1"/>
</dbReference>
<sequence>MYCLIILGADKTTVSVATGHVEYHPLYLSIGNLHGCACCGHRNSVIPIGFLAIPESDQQYDNDPSFQTFKKQLYHNSIAAILCPLKPAMTMPVCRAGVVDVQLIIVTWMVQIVKGCFKDMLVDWIGEYLVLAHGEAWAKEIIDEVDHWNNSKALMKVYLPAVAEYIPEEMTLCLASFLCFCHLPFAPNWLNSGLMPPLQAPPSDLFDTEKEDESAMDGTTFLPNLNWQRLKCAIIPATWIFWQIDLDSCPKITSKVDIFRSAVAMFYAPSNNSGICVLVITDEDKPGFKGMSAA</sequence>
<dbReference type="InterPro" id="IPR041078">
    <property type="entry name" value="Plavaka"/>
</dbReference>
<proteinExistence type="predicted"/>
<dbReference type="OrthoDB" id="3199698at2759"/>